<evidence type="ECO:0000313" key="2">
    <source>
        <dbReference type="Proteomes" id="UP000095284"/>
    </source>
</evidence>
<dbReference type="PROSITE" id="PS00107">
    <property type="entry name" value="PROTEIN_KINASE_ATP"/>
    <property type="match status" value="1"/>
</dbReference>
<sequence>MPHFLILPGYRCFYHLPPSVRSILKTEMAKDEQEQLKVFKPGEIITSAATNNRFEVEKLLGEGGFGAVYLVKLQGTENSYALKVEKKLPGRDHSKLKMEASFRKKFLILATTKVPRELRPSLGTKVRKKRFDLAGTELL</sequence>
<dbReference type="InterPro" id="IPR017441">
    <property type="entry name" value="Protein_kinase_ATP_BS"/>
</dbReference>
<dbReference type="eggNOG" id="KOG1164">
    <property type="taxonomic scope" value="Eukaryota"/>
</dbReference>
<evidence type="ECO:0000313" key="3">
    <source>
        <dbReference type="WBParaSite" id="BXY_0174600.1"/>
    </source>
</evidence>
<dbReference type="SUPFAM" id="SSF56112">
    <property type="entry name" value="Protein kinase-like (PK-like)"/>
    <property type="match status" value="1"/>
</dbReference>
<dbReference type="AlphaFoldDB" id="A0A1I7RM11"/>
<reference evidence="3" key="1">
    <citation type="submission" date="2016-11" db="UniProtKB">
        <authorList>
            <consortium name="WormBaseParasite"/>
        </authorList>
    </citation>
    <scope>IDENTIFICATION</scope>
</reference>
<dbReference type="Gene3D" id="1.10.510.10">
    <property type="entry name" value="Transferase(Phosphotransferase) domain 1"/>
    <property type="match status" value="1"/>
</dbReference>
<dbReference type="GO" id="GO:0005524">
    <property type="term" value="F:ATP binding"/>
    <property type="evidence" value="ECO:0007669"/>
    <property type="project" value="UniProtKB-UniRule"/>
</dbReference>
<dbReference type="Proteomes" id="UP000095284">
    <property type="component" value="Unplaced"/>
</dbReference>
<keyword evidence="1" id="KW-0547">Nucleotide-binding</keyword>
<organism evidence="2 3">
    <name type="scientific">Bursaphelenchus xylophilus</name>
    <name type="common">Pinewood nematode worm</name>
    <name type="synonym">Aphelenchoides xylophilus</name>
    <dbReference type="NCBI Taxonomy" id="6326"/>
    <lineage>
        <taxon>Eukaryota</taxon>
        <taxon>Metazoa</taxon>
        <taxon>Ecdysozoa</taxon>
        <taxon>Nematoda</taxon>
        <taxon>Chromadorea</taxon>
        <taxon>Rhabditida</taxon>
        <taxon>Tylenchina</taxon>
        <taxon>Tylenchomorpha</taxon>
        <taxon>Aphelenchoidea</taxon>
        <taxon>Aphelenchoididae</taxon>
        <taxon>Bursaphelenchus</taxon>
    </lineage>
</organism>
<dbReference type="InterPro" id="IPR011009">
    <property type="entry name" value="Kinase-like_dom_sf"/>
</dbReference>
<proteinExistence type="predicted"/>
<feature type="binding site" evidence="1">
    <location>
        <position position="83"/>
    </location>
    <ligand>
        <name>ATP</name>
        <dbReference type="ChEBI" id="CHEBI:30616"/>
    </ligand>
</feature>
<dbReference type="WBParaSite" id="BXY_0174600.1">
    <property type="protein sequence ID" value="BXY_0174600.1"/>
    <property type="gene ID" value="BXY_0174600"/>
</dbReference>
<protein>
    <submittedName>
        <fullName evidence="3">Protein kinase domain-containing protein</fullName>
    </submittedName>
</protein>
<keyword evidence="1" id="KW-0067">ATP-binding</keyword>
<accession>A0A1I7RM11</accession>
<name>A0A1I7RM11_BURXY</name>
<evidence type="ECO:0000256" key="1">
    <source>
        <dbReference type="PROSITE-ProRule" id="PRU10141"/>
    </source>
</evidence>